<organism evidence="1 2">
    <name type="scientific">Paenochrobactrum gallinarii</name>
    <dbReference type="NCBI Taxonomy" id="643673"/>
    <lineage>
        <taxon>Bacteria</taxon>
        <taxon>Pseudomonadati</taxon>
        <taxon>Pseudomonadota</taxon>
        <taxon>Alphaproteobacteria</taxon>
        <taxon>Hyphomicrobiales</taxon>
        <taxon>Brucellaceae</taxon>
        <taxon>Paenochrobactrum</taxon>
    </lineage>
</organism>
<evidence type="ECO:0000313" key="1">
    <source>
        <dbReference type="EMBL" id="MBB6260339.1"/>
    </source>
</evidence>
<proteinExistence type="predicted"/>
<dbReference type="AlphaFoldDB" id="A0A841LXG1"/>
<sequence>MTKSQIFLLKKNMNQSIKSITDTNEFTKKWDILSQPYDYLE</sequence>
<name>A0A841LXG1_9HYPH</name>
<evidence type="ECO:0000313" key="2">
    <source>
        <dbReference type="Proteomes" id="UP000555393"/>
    </source>
</evidence>
<gene>
    <name evidence="1" type="ORF">FHS77_000863</name>
</gene>
<reference evidence="1 2" key="1">
    <citation type="submission" date="2020-08" db="EMBL/GenBank/DDBJ databases">
        <title>Genomic Encyclopedia of Type Strains, Phase IV (KMG-IV): sequencing the most valuable type-strain genomes for metagenomic binning, comparative biology and taxonomic classification.</title>
        <authorList>
            <person name="Goeker M."/>
        </authorList>
    </citation>
    <scope>NUCLEOTIDE SEQUENCE [LARGE SCALE GENOMIC DNA]</scope>
    <source>
        <strain evidence="1 2">DSM 22336</strain>
    </source>
</reference>
<accession>A0A841LXG1</accession>
<dbReference type="EMBL" id="JACIIU010000002">
    <property type="protein sequence ID" value="MBB6260339.1"/>
    <property type="molecule type" value="Genomic_DNA"/>
</dbReference>
<comment type="caution">
    <text evidence="1">The sequence shown here is derived from an EMBL/GenBank/DDBJ whole genome shotgun (WGS) entry which is preliminary data.</text>
</comment>
<keyword evidence="2" id="KW-1185">Reference proteome</keyword>
<protein>
    <submittedName>
        <fullName evidence="1">Uncharacterized protein</fullName>
    </submittedName>
</protein>
<dbReference type="Proteomes" id="UP000555393">
    <property type="component" value="Unassembled WGS sequence"/>
</dbReference>